<dbReference type="PANTHER" id="PTHR12001:SF69">
    <property type="entry name" value="ALL TRANS-POLYPRENYL-DIPHOSPHATE SYNTHASE PDSS1"/>
    <property type="match status" value="1"/>
</dbReference>
<proteinExistence type="inferred from homology"/>
<evidence type="ECO:0000256" key="3">
    <source>
        <dbReference type="ARBA" id="ARBA00022679"/>
    </source>
</evidence>
<dbReference type="SFLD" id="SFLDG01017">
    <property type="entry name" value="Polyprenyl_Transferase_Like"/>
    <property type="match status" value="1"/>
</dbReference>
<accession>A0A1G6GFA8</accession>
<dbReference type="InterPro" id="IPR033749">
    <property type="entry name" value="Polyprenyl_synt_CS"/>
</dbReference>
<keyword evidence="4" id="KW-0479">Metal-binding</keyword>
<evidence type="ECO:0000256" key="5">
    <source>
        <dbReference type="ARBA" id="ARBA00022842"/>
    </source>
</evidence>
<evidence type="ECO:0000313" key="7">
    <source>
        <dbReference type="EMBL" id="SDB80702.1"/>
    </source>
</evidence>
<protein>
    <submittedName>
        <fullName evidence="7">Heptaprenyl diphosphate synthase</fullName>
    </submittedName>
</protein>
<evidence type="ECO:0000256" key="1">
    <source>
        <dbReference type="ARBA" id="ARBA00001946"/>
    </source>
</evidence>
<evidence type="ECO:0000256" key="4">
    <source>
        <dbReference type="ARBA" id="ARBA00022723"/>
    </source>
</evidence>
<dbReference type="SFLD" id="SFLDS00005">
    <property type="entry name" value="Isoprenoid_Synthase_Type_I"/>
    <property type="match status" value="1"/>
</dbReference>
<dbReference type="EMBL" id="FMYF01000003">
    <property type="protein sequence ID" value="SDB80702.1"/>
    <property type="molecule type" value="Genomic_DNA"/>
</dbReference>
<keyword evidence="3 6" id="KW-0808">Transferase</keyword>
<dbReference type="Pfam" id="PF00348">
    <property type="entry name" value="polyprenyl_synt"/>
    <property type="match status" value="1"/>
</dbReference>
<evidence type="ECO:0000256" key="6">
    <source>
        <dbReference type="RuleBase" id="RU004466"/>
    </source>
</evidence>
<dbReference type="GO" id="GO:0046872">
    <property type="term" value="F:metal ion binding"/>
    <property type="evidence" value="ECO:0007669"/>
    <property type="project" value="UniProtKB-KW"/>
</dbReference>
<dbReference type="Proteomes" id="UP000199086">
    <property type="component" value="Unassembled WGS sequence"/>
</dbReference>
<dbReference type="CDD" id="cd00685">
    <property type="entry name" value="Trans_IPPS_HT"/>
    <property type="match status" value="1"/>
</dbReference>
<dbReference type="GO" id="GO:0004659">
    <property type="term" value="F:prenyltransferase activity"/>
    <property type="evidence" value="ECO:0007669"/>
    <property type="project" value="InterPro"/>
</dbReference>
<evidence type="ECO:0000256" key="2">
    <source>
        <dbReference type="ARBA" id="ARBA00006706"/>
    </source>
</evidence>
<dbReference type="PANTHER" id="PTHR12001">
    <property type="entry name" value="GERANYLGERANYL PYROPHOSPHATE SYNTHASE"/>
    <property type="match status" value="1"/>
</dbReference>
<dbReference type="PROSITE" id="PS00444">
    <property type="entry name" value="POLYPRENYL_SYNTHASE_2"/>
    <property type="match status" value="1"/>
</dbReference>
<dbReference type="Gene3D" id="1.10.600.10">
    <property type="entry name" value="Farnesyl Diphosphate Synthase"/>
    <property type="match status" value="1"/>
</dbReference>
<dbReference type="SUPFAM" id="SSF48576">
    <property type="entry name" value="Terpenoid synthases"/>
    <property type="match status" value="1"/>
</dbReference>
<evidence type="ECO:0000313" key="8">
    <source>
        <dbReference type="Proteomes" id="UP000199086"/>
    </source>
</evidence>
<keyword evidence="5" id="KW-0460">Magnesium</keyword>
<dbReference type="InterPro" id="IPR008949">
    <property type="entry name" value="Isoprenoid_synthase_dom_sf"/>
</dbReference>
<comment type="similarity">
    <text evidence="2 6">Belongs to the FPP/GGPP synthase family.</text>
</comment>
<comment type="cofactor">
    <cofactor evidence="1">
        <name>Mg(2+)</name>
        <dbReference type="ChEBI" id="CHEBI:18420"/>
    </cofactor>
</comment>
<sequence>MTLVSPSPAPQTSDAFEAYVRERLEVIESALAEAATGRMPFVTEAARHVIAAGGKRFRPLLVVLASALGTPRSEEDLTRAALVMELTHVASLYHDDVMDEADLRRGAPSANSVWDNTVAILVGDFLFARASDLVADLGVEFVQLQARTFARLVQGQIAETIGPAEGQDPVESYLGVIADKTGSLIAASTMFGGMIAGLDADQIRALDEYGEELGLVFQLSDDIIDVTSESTGKKPGTDLREGVSTLPTLLLGEYEDEESRELLAAIRSDLDDDEVLADVLGRLRAHPVIDRARQEVARRAEVARGHLVGLPEGVARDALSELCDTVVSRSA</sequence>
<dbReference type="InterPro" id="IPR000092">
    <property type="entry name" value="Polyprenyl_synt"/>
</dbReference>
<gene>
    <name evidence="7" type="ORF">GA0111570_10319</name>
</gene>
<dbReference type="STRING" id="1577474.GA0111570_10319"/>
<organism evidence="7 8">
    <name type="scientific">Raineyella antarctica</name>
    <dbReference type="NCBI Taxonomy" id="1577474"/>
    <lineage>
        <taxon>Bacteria</taxon>
        <taxon>Bacillati</taxon>
        <taxon>Actinomycetota</taxon>
        <taxon>Actinomycetes</taxon>
        <taxon>Propionibacteriales</taxon>
        <taxon>Propionibacteriaceae</taxon>
        <taxon>Raineyella</taxon>
    </lineage>
</organism>
<dbReference type="AlphaFoldDB" id="A0A1G6GFA8"/>
<reference evidence="7 8" key="1">
    <citation type="submission" date="2016-06" db="EMBL/GenBank/DDBJ databases">
        <authorList>
            <person name="Olsen C.W."/>
            <person name="Carey S."/>
            <person name="Hinshaw L."/>
            <person name="Karasin A.I."/>
        </authorList>
    </citation>
    <scope>NUCLEOTIDE SEQUENCE [LARGE SCALE GENOMIC DNA]</scope>
    <source>
        <strain evidence="7 8">LZ-22</strain>
    </source>
</reference>
<dbReference type="GO" id="GO:0008299">
    <property type="term" value="P:isoprenoid biosynthetic process"/>
    <property type="evidence" value="ECO:0007669"/>
    <property type="project" value="InterPro"/>
</dbReference>
<keyword evidence="8" id="KW-1185">Reference proteome</keyword>
<name>A0A1G6GFA8_9ACTN</name>